<evidence type="ECO:0000256" key="2">
    <source>
        <dbReference type="RuleBase" id="RU362080"/>
    </source>
</evidence>
<dbReference type="SUPFAM" id="SSF143120">
    <property type="entry name" value="YefM-like"/>
    <property type="match status" value="1"/>
</dbReference>
<accession>A0ABT3GL73</accession>
<dbReference type="Gene3D" id="3.40.1620.10">
    <property type="entry name" value="YefM-like domain"/>
    <property type="match status" value="1"/>
</dbReference>
<evidence type="ECO:0000313" key="3">
    <source>
        <dbReference type="EMBL" id="MCW1924206.1"/>
    </source>
</evidence>
<protein>
    <recommendedName>
        <fullName evidence="2">Antitoxin</fullName>
    </recommendedName>
</protein>
<name>A0ABT3GL73_9BACT</name>
<dbReference type="EMBL" id="JAPDDT010000007">
    <property type="protein sequence ID" value="MCW1924206.1"/>
    <property type="molecule type" value="Genomic_DNA"/>
</dbReference>
<gene>
    <name evidence="3" type="ORF">OKA05_16690</name>
</gene>
<evidence type="ECO:0000256" key="1">
    <source>
        <dbReference type="ARBA" id="ARBA00009981"/>
    </source>
</evidence>
<proteinExistence type="inferred from homology"/>
<organism evidence="3 4">
    <name type="scientific">Luteolibacter arcticus</name>
    <dbReference type="NCBI Taxonomy" id="1581411"/>
    <lineage>
        <taxon>Bacteria</taxon>
        <taxon>Pseudomonadati</taxon>
        <taxon>Verrucomicrobiota</taxon>
        <taxon>Verrucomicrobiia</taxon>
        <taxon>Verrucomicrobiales</taxon>
        <taxon>Verrucomicrobiaceae</taxon>
        <taxon>Luteolibacter</taxon>
    </lineage>
</organism>
<comment type="caution">
    <text evidence="3">The sequence shown here is derived from an EMBL/GenBank/DDBJ whole genome shotgun (WGS) entry which is preliminary data.</text>
</comment>
<dbReference type="InterPro" id="IPR006442">
    <property type="entry name" value="Antitoxin_Phd/YefM"/>
</dbReference>
<keyword evidence="4" id="KW-1185">Reference proteome</keyword>
<evidence type="ECO:0000313" key="4">
    <source>
        <dbReference type="Proteomes" id="UP001320876"/>
    </source>
</evidence>
<comment type="function">
    <text evidence="2">Antitoxin component of a type II toxin-antitoxin (TA) system.</text>
</comment>
<dbReference type="Proteomes" id="UP001320876">
    <property type="component" value="Unassembled WGS sequence"/>
</dbReference>
<sequence>MKTTNIRELKHATSTVLEWVERGETVQITRRNKVVAILSPPPPERRKRIIRPDFEKELDEIFGDRVLPTTGTELMDYDRGNT</sequence>
<reference evidence="3 4" key="1">
    <citation type="submission" date="2022-10" db="EMBL/GenBank/DDBJ databases">
        <title>Luteolibacter arcticus strain CCTCC AB 2014275, whole genome shotgun sequencing project.</title>
        <authorList>
            <person name="Zhao G."/>
            <person name="Shen L."/>
        </authorList>
    </citation>
    <scope>NUCLEOTIDE SEQUENCE [LARGE SCALE GENOMIC DNA]</scope>
    <source>
        <strain evidence="3 4">CCTCC AB 2014275</strain>
    </source>
</reference>
<dbReference type="RefSeq" id="WP_264488314.1">
    <property type="nucleotide sequence ID" value="NZ_JAPDDT010000007.1"/>
</dbReference>
<dbReference type="Pfam" id="PF02604">
    <property type="entry name" value="PhdYeFM_antitox"/>
    <property type="match status" value="1"/>
</dbReference>
<comment type="similarity">
    <text evidence="1 2">Belongs to the phD/YefM antitoxin family.</text>
</comment>
<dbReference type="InterPro" id="IPR036165">
    <property type="entry name" value="YefM-like_sf"/>
</dbReference>